<dbReference type="GO" id="GO:0004479">
    <property type="term" value="F:methionyl-tRNA formyltransferase activity"/>
    <property type="evidence" value="ECO:0007669"/>
    <property type="project" value="UniProtKB-UniRule"/>
</dbReference>
<dbReference type="Pfam" id="PF02911">
    <property type="entry name" value="Formyl_trans_C"/>
    <property type="match status" value="1"/>
</dbReference>
<dbReference type="InterPro" id="IPR044135">
    <property type="entry name" value="Met-tRNA-FMT_C"/>
</dbReference>
<evidence type="ECO:0000256" key="8">
    <source>
        <dbReference type="HAMAP-Rule" id="MF_00182"/>
    </source>
</evidence>
<organism evidence="11 12">
    <name type="scientific">Nitrosospira briensis</name>
    <dbReference type="NCBI Taxonomy" id="35799"/>
    <lineage>
        <taxon>Bacteria</taxon>
        <taxon>Pseudomonadati</taxon>
        <taxon>Pseudomonadota</taxon>
        <taxon>Betaproteobacteria</taxon>
        <taxon>Nitrosomonadales</taxon>
        <taxon>Nitrosomonadaceae</taxon>
        <taxon>Nitrosospira</taxon>
    </lineage>
</organism>
<dbReference type="EMBL" id="FOVJ01000002">
    <property type="protein sequence ID" value="SFN64203.1"/>
    <property type="molecule type" value="Genomic_DNA"/>
</dbReference>
<evidence type="ECO:0000259" key="10">
    <source>
        <dbReference type="Pfam" id="PF02911"/>
    </source>
</evidence>
<dbReference type="OrthoDB" id="9802815at2"/>
<dbReference type="InterPro" id="IPR037022">
    <property type="entry name" value="Formyl_trans_C_sf"/>
</dbReference>
<dbReference type="STRING" id="1266925.GCA_000619905_01306"/>
<dbReference type="CDD" id="cd08646">
    <property type="entry name" value="FMT_core_Met-tRNA-FMT_N"/>
    <property type="match status" value="1"/>
</dbReference>
<keyword evidence="6 8" id="KW-0648">Protein biosynthesis</keyword>
<dbReference type="InterPro" id="IPR002376">
    <property type="entry name" value="Formyl_transf_N"/>
</dbReference>
<dbReference type="InterPro" id="IPR005793">
    <property type="entry name" value="Formyl_trans_C"/>
</dbReference>
<sequence>MRIIFAGTPPFAAPALQSLLNAGHEVALVLTQPDRPAGRGMRTASSVIKLLAQEYKLALLQPHSLKQPELHGQLDAAGADIMVVAAYGIILPSAILSIPRLGCLNVHASLLPRWRGAAPIQRAILAGDRETGITIMQMDRGLDTGAMLLQKSIPIEQDDSAQTLHDKLALLGAQCIVEALAFLQQGKLHAIPQDETAATYASKPEKYEAEIDWRLDAENINRTVRAFNPRPGAHSRIAGAPMKIWQASTGTDSAGKPGEIVAVTRHGIVVACGEGSLVLEIVQKSGGKKLSAAEFLSGHPLRPGDRFERRE</sequence>
<proteinExistence type="inferred from homology"/>
<protein>
    <recommendedName>
        <fullName evidence="4 8">Methionyl-tRNA formyltransferase</fullName>
        <ecNumber evidence="3 8">2.1.2.9</ecNumber>
    </recommendedName>
</protein>
<comment type="catalytic activity">
    <reaction evidence="7 8">
        <text>L-methionyl-tRNA(fMet) + (6R)-10-formyltetrahydrofolate = N-formyl-L-methionyl-tRNA(fMet) + (6S)-5,6,7,8-tetrahydrofolate + H(+)</text>
        <dbReference type="Rhea" id="RHEA:24380"/>
        <dbReference type="Rhea" id="RHEA-COMP:9952"/>
        <dbReference type="Rhea" id="RHEA-COMP:9953"/>
        <dbReference type="ChEBI" id="CHEBI:15378"/>
        <dbReference type="ChEBI" id="CHEBI:57453"/>
        <dbReference type="ChEBI" id="CHEBI:78530"/>
        <dbReference type="ChEBI" id="CHEBI:78844"/>
        <dbReference type="ChEBI" id="CHEBI:195366"/>
        <dbReference type="EC" id="2.1.2.9"/>
    </reaction>
</comment>
<dbReference type="GO" id="GO:0005829">
    <property type="term" value="C:cytosol"/>
    <property type="evidence" value="ECO:0007669"/>
    <property type="project" value="TreeGrafter"/>
</dbReference>
<dbReference type="Gene3D" id="3.10.25.10">
    <property type="entry name" value="Formyl transferase, C-terminal domain"/>
    <property type="match status" value="1"/>
</dbReference>
<dbReference type="AlphaFoldDB" id="A0A1I5AP29"/>
<dbReference type="PANTHER" id="PTHR11138">
    <property type="entry name" value="METHIONYL-TRNA FORMYLTRANSFERASE"/>
    <property type="match status" value="1"/>
</dbReference>
<dbReference type="Proteomes" id="UP000183107">
    <property type="component" value="Unassembled WGS sequence"/>
</dbReference>
<dbReference type="Pfam" id="PF00551">
    <property type="entry name" value="Formyl_trans_N"/>
    <property type="match status" value="1"/>
</dbReference>
<evidence type="ECO:0000256" key="4">
    <source>
        <dbReference type="ARBA" id="ARBA00016014"/>
    </source>
</evidence>
<evidence type="ECO:0000256" key="3">
    <source>
        <dbReference type="ARBA" id="ARBA00012261"/>
    </source>
</evidence>
<feature type="binding site" evidence="8">
    <location>
        <begin position="109"/>
        <end position="112"/>
    </location>
    <ligand>
        <name>(6S)-5,6,7,8-tetrahydrofolate</name>
        <dbReference type="ChEBI" id="CHEBI:57453"/>
    </ligand>
</feature>
<comment type="function">
    <text evidence="1 8">Attaches a formyl group to the free amino group of methionyl-tRNA(fMet). The formyl group appears to play a dual role in the initiator identity of N-formylmethionyl-tRNA by promoting its recognition by IF2 and preventing the misappropriation of this tRNA by the elongation apparatus.</text>
</comment>
<evidence type="ECO:0000256" key="2">
    <source>
        <dbReference type="ARBA" id="ARBA00010699"/>
    </source>
</evidence>
<dbReference type="InterPro" id="IPR011034">
    <property type="entry name" value="Formyl_transferase-like_C_sf"/>
</dbReference>
<evidence type="ECO:0000256" key="7">
    <source>
        <dbReference type="ARBA" id="ARBA00048558"/>
    </source>
</evidence>
<dbReference type="PANTHER" id="PTHR11138:SF5">
    <property type="entry name" value="METHIONYL-TRNA FORMYLTRANSFERASE, MITOCHONDRIAL"/>
    <property type="match status" value="1"/>
</dbReference>
<evidence type="ECO:0000256" key="6">
    <source>
        <dbReference type="ARBA" id="ARBA00022917"/>
    </source>
</evidence>
<dbReference type="CDD" id="cd08704">
    <property type="entry name" value="Met_tRNA_FMT_C"/>
    <property type="match status" value="1"/>
</dbReference>
<gene>
    <name evidence="8" type="primary">fmt</name>
    <name evidence="11" type="ORF">SAMN05216386_1475</name>
</gene>
<evidence type="ECO:0000313" key="11">
    <source>
        <dbReference type="EMBL" id="SFN64203.1"/>
    </source>
</evidence>
<feature type="domain" description="Formyl transferase C-terminal" evidence="10">
    <location>
        <begin position="206"/>
        <end position="299"/>
    </location>
</feature>
<dbReference type="EC" id="2.1.2.9" evidence="3 8"/>
<dbReference type="InterPro" id="IPR041711">
    <property type="entry name" value="Met-tRNA-FMT_N"/>
</dbReference>
<dbReference type="RefSeq" id="WP_074796163.1">
    <property type="nucleotide sequence ID" value="NZ_FOVJ01000002.1"/>
</dbReference>
<name>A0A1I5AP29_9PROT</name>
<keyword evidence="5 8" id="KW-0808">Transferase</keyword>
<evidence type="ECO:0000256" key="5">
    <source>
        <dbReference type="ARBA" id="ARBA00022679"/>
    </source>
</evidence>
<accession>A0A1I5AP29</accession>
<keyword evidence="12" id="KW-1185">Reference proteome</keyword>
<reference evidence="12" key="1">
    <citation type="submission" date="2016-10" db="EMBL/GenBank/DDBJ databases">
        <authorList>
            <person name="Varghese N."/>
        </authorList>
    </citation>
    <scope>NUCLEOTIDE SEQUENCE [LARGE SCALE GENOMIC DNA]</scope>
    <source>
        <strain evidence="12">Nsp8</strain>
    </source>
</reference>
<feature type="domain" description="Formyl transferase N-terminal" evidence="9">
    <location>
        <begin position="1"/>
        <end position="180"/>
    </location>
</feature>
<dbReference type="SUPFAM" id="SSF53328">
    <property type="entry name" value="Formyltransferase"/>
    <property type="match status" value="1"/>
</dbReference>
<comment type="similarity">
    <text evidence="2 8">Belongs to the Fmt family.</text>
</comment>
<evidence type="ECO:0000259" key="9">
    <source>
        <dbReference type="Pfam" id="PF00551"/>
    </source>
</evidence>
<dbReference type="HAMAP" id="MF_00182">
    <property type="entry name" value="Formyl_trans"/>
    <property type="match status" value="1"/>
</dbReference>
<dbReference type="Gene3D" id="3.40.50.170">
    <property type="entry name" value="Formyl transferase, N-terminal domain"/>
    <property type="match status" value="1"/>
</dbReference>
<dbReference type="InterPro" id="IPR036477">
    <property type="entry name" value="Formyl_transf_N_sf"/>
</dbReference>
<dbReference type="InterPro" id="IPR005794">
    <property type="entry name" value="Fmt"/>
</dbReference>
<evidence type="ECO:0000256" key="1">
    <source>
        <dbReference type="ARBA" id="ARBA00002606"/>
    </source>
</evidence>
<dbReference type="SUPFAM" id="SSF50486">
    <property type="entry name" value="FMT C-terminal domain-like"/>
    <property type="match status" value="1"/>
</dbReference>
<dbReference type="NCBIfam" id="TIGR00460">
    <property type="entry name" value="fmt"/>
    <property type="match status" value="1"/>
</dbReference>
<evidence type="ECO:0000313" key="12">
    <source>
        <dbReference type="Proteomes" id="UP000183107"/>
    </source>
</evidence>